<dbReference type="CDD" id="cd06008">
    <property type="entry name" value="NF-X1-zinc-finger"/>
    <property type="match status" value="4"/>
</dbReference>
<organism evidence="8 9">
    <name type="scientific">Brachionus plicatilis</name>
    <name type="common">Marine rotifer</name>
    <name type="synonym">Brachionus muelleri</name>
    <dbReference type="NCBI Taxonomy" id="10195"/>
    <lineage>
        <taxon>Eukaryota</taxon>
        <taxon>Metazoa</taxon>
        <taxon>Spiralia</taxon>
        <taxon>Gnathifera</taxon>
        <taxon>Rotifera</taxon>
        <taxon>Eurotatoria</taxon>
        <taxon>Monogononta</taxon>
        <taxon>Pseudotrocha</taxon>
        <taxon>Ploima</taxon>
        <taxon>Brachionidae</taxon>
        <taxon>Brachionus</taxon>
    </lineage>
</organism>
<dbReference type="GO" id="GO:0000981">
    <property type="term" value="F:DNA-binding transcription factor activity, RNA polymerase II-specific"/>
    <property type="evidence" value="ECO:0007669"/>
    <property type="project" value="TreeGrafter"/>
</dbReference>
<dbReference type="SMART" id="SM00438">
    <property type="entry name" value="ZnF_NFX"/>
    <property type="match status" value="10"/>
</dbReference>
<dbReference type="PROSITE" id="PS01359">
    <property type="entry name" value="ZF_PHD_1"/>
    <property type="match status" value="1"/>
</dbReference>
<evidence type="ECO:0000256" key="6">
    <source>
        <dbReference type="PROSITE-ProRule" id="PRU00146"/>
    </source>
</evidence>
<evidence type="ECO:0000259" key="7">
    <source>
        <dbReference type="PROSITE" id="PS50016"/>
    </source>
</evidence>
<proteinExistence type="inferred from homology"/>
<dbReference type="InterPro" id="IPR000967">
    <property type="entry name" value="Znf_NFX1"/>
</dbReference>
<dbReference type="PROSITE" id="PS50016">
    <property type="entry name" value="ZF_PHD_2"/>
    <property type="match status" value="1"/>
</dbReference>
<dbReference type="InterPro" id="IPR019786">
    <property type="entry name" value="Zinc_finger_PHD-type_CS"/>
</dbReference>
<dbReference type="Pfam" id="PF01422">
    <property type="entry name" value="zf-NF-X1"/>
    <property type="match status" value="9"/>
</dbReference>
<evidence type="ECO:0000256" key="2">
    <source>
        <dbReference type="ARBA" id="ARBA00022723"/>
    </source>
</evidence>
<dbReference type="GO" id="GO:0000977">
    <property type="term" value="F:RNA polymerase II transcription regulatory region sequence-specific DNA binding"/>
    <property type="evidence" value="ECO:0007669"/>
    <property type="project" value="TreeGrafter"/>
</dbReference>
<dbReference type="PANTHER" id="PTHR12360">
    <property type="entry name" value="NUCLEAR TRANSCRIPTION FACTOR, X-BOX BINDING 1 NFX1"/>
    <property type="match status" value="1"/>
</dbReference>
<dbReference type="OrthoDB" id="536399at2759"/>
<gene>
    <name evidence="8" type="ORF">BpHYR1_008283</name>
</gene>
<comment type="caution">
    <text evidence="8">The sequence shown here is derived from an EMBL/GenBank/DDBJ whole genome shotgun (WGS) entry which is preliminary data.</text>
</comment>
<dbReference type="GO" id="GO:0005634">
    <property type="term" value="C:nucleus"/>
    <property type="evidence" value="ECO:0007669"/>
    <property type="project" value="InterPro"/>
</dbReference>
<dbReference type="InterPro" id="IPR019787">
    <property type="entry name" value="Znf_PHD-finger"/>
</dbReference>
<sequence length="859" mass="98338">MVTYDSNDQDTSLNIILNKFKELNDSQDLGNTEQYLIDAFNPDSNICLICIEQVENKQPIWSCDGCFAQYHIVCIQNWIRDGSYQTIKQNLNSDSILQKEIPWNCPKCRKEYSKESYPSIYHCYCKKVKNPDFDPWGVPHSCNMRCDKPKQCGHPCLMLCHPGPCPPCPKMVKNTCHCSKSSPVTRRCCNKFWQCDKKCNKLLTCKQHLCETICHPGDCGQCNKTSLQFCKCKKKRKETSCTQTIWECGQKCLKPYTCGYHKCEFICHPGECGECPRSLIRTCPCGKSTSKKPCNIDIPTCGDTCDKNLSCNIHKCANRCHYGPCEQCRQLVTKKCRCGSKEKLLPCHMEFTCELKCSRLKNCGKHKCNKKCCDGNCSSCEQICNKMLSCKNHKCQSMCHSGNCYPCPIMEEIYCPCGKSKIKVPCMKRKTNLKVPCRQLCKQPAKCHHEKIQNHKCHYGDCPPCQLTCGKKHPCNHICQNVCHTAVLTEIVENKDREGPWIPLKIRKEILNIECKPCVYPVPVECFGAHEISDLPCHSAKPFNCGRKCGRMLSCTRHKCEYECHLILEKDKANKKEASSTCEECSKNCELVRPKGCTHECSLGACHSGECPNCKHLLKMKCHCKGNFIYVECHKWNNSCQKEQINLASCRVPCSNLLKCGHNCSFVCHFGKCSEEDNCLEKVVIKCKCKSIKKNFACNKIKTDSSIIVTEKGFVLRCGDKCKSKIVQKTESNDTQKNHRYETLRGRKVGRPAVKWRSRITKELIKMGMTWGEARVKTKDRLEWKSKPKDSNHIEIEKTCFCNRVSRNIDRLNKQMSHSILNQDLIDDFDENEAQNVNRFNSSEETSIYDLGEFDQETD</sequence>
<keyword evidence="9" id="KW-1185">Reference proteome</keyword>
<dbReference type="AlphaFoldDB" id="A0A3M7RYM0"/>
<name>A0A3M7RYM0_BRAPC</name>
<dbReference type="InterPro" id="IPR034078">
    <property type="entry name" value="NFX1_fam"/>
</dbReference>
<evidence type="ECO:0000313" key="9">
    <source>
        <dbReference type="Proteomes" id="UP000276133"/>
    </source>
</evidence>
<protein>
    <submittedName>
        <fullName evidence="8">NF-X1-type zinc finger NFXL1</fullName>
    </submittedName>
</protein>
<keyword evidence="4 6" id="KW-0863">Zinc-finger</keyword>
<evidence type="ECO:0000256" key="3">
    <source>
        <dbReference type="ARBA" id="ARBA00022737"/>
    </source>
</evidence>
<dbReference type="Proteomes" id="UP000276133">
    <property type="component" value="Unassembled WGS sequence"/>
</dbReference>
<evidence type="ECO:0000256" key="4">
    <source>
        <dbReference type="ARBA" id="ARBA00022771"/>
    </source>
</evidence>
<dbReference type="PANTHER" id="PTHR12360:SF1">
    <property type="entry name" value="NF-X1-TYPE ZINC FINGER PROTEIN NFXL1"/>
    <property type="match status" value="1"/>
</dbReference>
<dbReference type="CDD" id="cd16697">
    <property type="entry name" value="RING-CH-C4HC3_NFXL1"/>
    <property type="match status" value="1"/>
</dbReference>
<evidence type="ECO:0000256" key="5">
    <source>
        <dbReference type="ARBA" id="ARBA00022833"/>
    </source>
</evidence>
<evidence type="ECO:0000313" key="8">
    <source>
        <dbReference type="EMBL" id="RNA28661.1"/>
    </source>
</evidence>
<keyword evidence="3" id="KW-0677">Repeat</keyword>
<dbReference type="STRING" id="10195.A0A3M7RYM0"/>
<evidence type="ECO:0000256" key="1">
    <source>
        <dbReference type="ARBA" id="ARBA00007269"/>
    </source>
</evidence>
<comment type="similarity">
    <text evidence="1">Belongs to the NFX1 family.</text>
</comment>
<keyword evidence="2" id="KW-0479">Metal-binding</keyword>
<accession>A0A3M7RYM0</accession>
<keyword evidence="5" id="KW-0862">Zinc</keyword>
<feature type="domain" description="PHD-type" evidence="7">
    <location>
        <begin position="44"/>
        <end position="111"/>
    </location>
</feature>
<reference evidence="8 9" key="1">
    <citation type="journal article" date="2018" name="Sci. Rep.">
        <title>Genomic signatures of local adaptation to the degree of environmental predictability in rotifers.</title>
        <authorList>
            <person name="Franch-Gras L."/>
            <person name="Hahn C."/>
            <person name="Garcia-Roger E.M."/>
            <person name="Carmona M.J."/>
            <person name="Serra M."/>
            <person name="Gomez A."/>
        </authorList>
    </citation>
    <scope>NUCLEOTIDE SEQUENCE [LARGE SCALE GENOMIC DNA]</scope>
    <source>
        <strain evidence="8">HYR1</strain>
    </source>
</reference>
<dbReference type="EMBL" id="REGN01002354">
    <property type="protein sequence ID" value="RNA28661.1"/>
    <property type="molecule type" value="Genomic_DNA"/>
</dbReference>
<dbReference type="GO" id="GO:0008270">
    <property type="term" value="F:zinc ion binding"/>
    <property type="evidence" value="ECO:0007669"/>
    <property type="project" value="UniProtKB-KW"/>
</dbReference>